<protein>
    <recommendedName>
        <fullName evidence="8">SUEL-type lectin domain-containing protein</fullName>
    </recommendedName>
</protein>
<evidence type="ECO:0000313" key="10">
    <source>
        <dbReference type="Proteomes" id="UP001515480"/>
    </source>
</evidence>
<dbReference type="Proteomes" id="UP001515480">
    <property type="component" value="Unassembled WGS sequence"/>
</dbReference>
<dbReference type="CDD" id="cd22842">
    <property type="entry name" value="Gal_Rha_Lectin_BGal"/>
    <property type="match status" value="1"/>
</dbReference>
<dbReference type="PROSITE" id="PS50228">
    <property type="entry name" value="SUEL_LECTIN"/>
    <property type="match status" value="1"/>
</dbReference>
<reference evidence="9 10" key="1">
    <citation type="journal article" date="2024" name="Science">
        <title>Giant polyketide synthase enzymes in the biosynthesis of giant marine polyether toxins.</title>
        <authorList>
            <person name="Fallon T.R."/>
            <person name="Shende V.V."/>
            <person name="Wierzbicki I.H."/>
            <person name="Pendleton A.L."/>
            <person name="Watervoot N.F."/>
            <person name="Auber R.P."/>
            <person name="Gonzalez D.J."/>
            <person name="Wisecaver J.H."/>
            <person name="Moore B.S."/>
        </authorList>
    </citation>
    <scope>NUCLEOTIDE SEQUENCE [LARGE SCALE GENOMIC DNA]</scope>
    <source>
        <strain evidence="9 10">12B1</strain>
    </source>
</reference>
<dbReference type="InterPro" id="IPR000922">
    <property type="entry name" value="Lectin_gal-bd_dom"/>
</dbReference>
<evidence type="ECO:0000256" key="3">
    <source>
        <dbReference type="ARBA" id="ARBA00022729"/>
    </source>
</evidence>
<dbReference type="InterPro" id="IPR043159">
    <property type="entry name" value="Lectin_gal-bd_sf"/>
</dbReference>
<keyword evidence="5 6" id="KW-0472">Membrane</keyword>
<dbReference type="EMBL" id="JBGBPQ010000005">
    <property type="protein sequence ID" value="KAL1524203.1"/>
    <property type="molecule type" value="Genomic_DNA"/>
</dbReference>
<dbReference type="GO" id="GO:0030246">
    <property type="term" value="F:carbohydrate binding"/>
    <property type="evidence" value="ECO:0007669"/>
    <property type="project" value="InterPro"/>
</dbReference>
<comment type="caution">
    <text evidence="9">The sequence shown here is derived from an EMBL/GenBank/DDBJ whole genome shotgun (WGS) entry which is preliminary data.</text>
</comment>
<keyword evidence="4 6" id="KW-1133">Transmembrane helix</keyword>
<accession>A0AB34JT28</accession>
<dbReference type="GO" id="GO:0016020">
    <property type="term" value="C:membrane"/>
    <property type="evidence" value="ECO:0007669"/>
    <property type="project" value="UniProtKB-SubCell"/>
</dbReference>
<evidence type="ECO:0000313" key="9">
    <source>
        <dbReference type="EMBL" id="KAL1524203.1"/>
    </source>
</evidence>
<gene>
    <name evidence="9" type="ORF">AB1Y20_019111</name>
</gene>
<feature type="domain" description="SUEL-type lectin" evidence="8">
    <location>
        <begin position="34"/>
        <end position="119"/>
    </location>
</feature>
<sequence>MFRLAAACVLLVCNALPDHPARSLKTKRVSCAEASEGDEIVFDCGGEFISAISFASYGQPAGTCGGGFSKTSCDSKRTEAVIEDRCYGQTTCMFTVSSDIFGDPCPTSSRTKKLSAVLACGASLTTSEPEAEEDSAPVRASYGWKFIFVVFVVFGLYLGLGVAYNVKRNGASGLDAVPHLEMWKDLPFAVRDGIIFSIDTIKSKGRQQYQTYL</sequence>
<evidence type="ECO:0000256" key="1">
    <source>
        <dbReference type="ARBA" id="ARBA00004167"/>
    </source>
</evidence>
<dbReference type="Pfam" id="PF09451">
    <property type="entry name" value="ATG27"/>
    <property type="match status" value="1"/>
</dbReference>
<evidence type="ECO:0000256" key="5">
    <source>
        <dbReference type="ARBA" id="ARBA00023136"/>
    </source>
</evidence>
<organism evidence="9 10">
    <name type="scientific">Prymnesium parvum</name>
    <name type="common">Toxic golden alga</name>
    <dbReference type="NCBI Taxonomy" id="97485"/>
    <lineage>
        <taxon>Eukaryota</taxon>
        <taxon>Haptista</taxon>
        <taxon>Haptophyta</taxon>
        <taxon>Prymnesiophyceae</taxon>
        <taxon>Prymnesiales</taxon>
        <taxon>Prymnesiaceae</taxon>
        <taxon>Prymnesium</taxon>
    </lineage>
</organism>
<dbReference type="AlphaFoldDB" id="A0AB34JT28"/>
<keyword evidence="3 7" id="KW-0732">Signal</keyword>
<dbReference type="Gene3D" id="2.60.120.740">
    <property type="match status" value="1"/>
</dbReference>
<feature type="transmembrane region" description="Helical" evidence="6">
    <location>
        <begin position="142"/>
        <end position="164"/>
    </location>
</feature>
<dbReference type="InterPro" id="IPR018939">
    <property type="entry name" value="Autophagy-rel_prot_27"/>
</dbReference>
<feature type="signal peptide" evidence="7">
    <location>
        <begin position="1"/>
        <end position="23"/>
    </location>
</feature>
<evidence type="ECO:0000256" key="2">
    <source>
        <dbReference type="ARBA" id="ARBA00022692"/>
    </source>
</evidence>
<evidence type="ECO:0000256" key="4">
    <source>
        <dbReference type="ARBA" id="ARBA00022989"/>
    </source>
</evidence>
<comment type="subcellular location">
    <subcellularLocation>
        <location evidence="1">Membrane</location>
        <topology evidence="1">Single-pass membrane protein</topology>
    </subcellularLocation>
</comment>
<keyword evidence="2 6" id="KW-0812">Transmembrane</keyword>
<evidence type="ECO:0000256" key="6">
    <source>
        <dbReference type="SAM" id="Phobius"/>
    </source>
</evidence>
<feature type="chain" id="PRO_5044225285" description="SUEL-type lectin domain-containing protein" evidence="7">
    <location>
        <begin position="24"/>
        <end position="213"/>
    </location>
</feature>
<name>A0AB34JT28_PRYPA</name>
<proteinExistence type="predicted"/>
<evidence type="ECO:0000256" key="7">
    <source>
        <dbReference type="SAM" id="SignalP"/>
    </source>
</evidence>
<evidence type="ECO:0000259" key="8">
    <source>
        <dbReference type="PROSITE" id="PS50228"/>
    </source>
</evidence>
<keyword evidence="10" id="KW-1185">Reference proteome</keyword>